<proteinExistence type="predicted"/>
<dbReference type="AlphaFoldDB" id="A0A6G0WUV2"/>
<protein>
    <submittedName>
        <fullName evidence="2">Uncharacterized protein</fullName>
    </submittedName>
</protein>
<evidence type="ECO:0000313" key="2">
    <source>
        <dbReference type="EMBL" id="KAF0731236.1"/>
    </source>
</evidence>
<dbReference type="Proteomes" id="UP000481153">
    <property type="component" value="Unassembled WGS sequence"/>
</dbReference>
<evidence type="ECO:0000313" key="3">
    <source>
        <dbReference type="Proteomes" id="UP000481153"/>
    </source>
</evidence>
<dbReference type="EMBL" id="VJMJ01000146">
    <property type="protein sequence ID" value="KAF0731236.1"/>
    <property type="molecule type" value="Genomic_DNA"/>
</dbReference>
<name>A0A6G0WUV2_9STRA</name>
<reference evidence="2 3" key="1">
    <citation type="submission" date="2019-07" db="EMBL/GenBank/DDBJ databases">
        <title>Genomics analysis of Aphanomyces spp. identifies a new class of oomycete effector associated with host adaptation.</title>
        <authorList>
            <person name="Gaulin E."/>
        </authorList>
    </citation>
    <scope>NUCLEOTIDE SEQUENCE [LARGE SCALE GENOMIC DNA]</scope>
    <source>
        <strain evidence="2 3">ATCC 201684</strain>
    </source>
</reference>
<feature type="compositionally biased region" description="Basic and acidic residues" evidence="1">
    <location>
        <begin position="96"/>
        <end position="111"/>
    </location>
</feature>
<sequence>MMIRSASRYGIGAIRSLVLQDSWKRFCTAQLVKRKLRVVASLDGEEELGLEDVSSLNTAFDQMTLKRHRKSPPVEYTVPRRLVVVPRERKLKSKRTLHEKNPSKPKTTKEDVRKAYRLQRVESLKTFVNQKDYDNAIITFNELPLQAWTPRAYLHVMKAHTALGNFDAIVSLFESAEQAQLHLSNPMRLHYVLALNKLLCHDQVIDSFSKWHEAKVNLSVPILNAVLAACSHTKNWAVSKQVIESTRLPLEGTSYFHVLATALQDTENCTPEEVLSLAEAAAAKGYPITVTILNKILLAAAQTDSRHAVRLSMQLWMSSKHYGALKAGSIEFYFEIALQQLWKKKRYDESIQLFDDLIHLPSATYQFKARIAKDMLVRVASSDVDTSIQLLELMQEHKLGPLSAATCHQLYDGWFKQKKRPRQIAELFDKYSAVTLGWTDTRVSSMIVWGYKQYASGEYVNARLEYQKLMDLLEFTFEESNSLTYVAISYIVRWLYDMGKSAEALATVKAMIDNPSLNLGYRVTELGMFLAWREKEPELVIQLFEGLEVRLSKIKEFRPKRFMVKLASRAYEAVGNLEKFQEMSYILTNEEYRVWNGSRVDDLEQYHKTNNTTYVTSKTL</sequence>
<comment type="caution">
    <text evidence="2">The sequence shown here is derived from an EMBL/GenBank/DDBJ whole genome shotgun (WGS) entry which is preliminary data.</text>
</comment>
<dbReference type="VEuPathDB" id="FungiDB:AeMF1_011603"/>
<organism evidence="2 3">
    <name type="scientific">Aphanomyces euteiches</name>
    <dbReference type="NCBI Taxonomy" id="100861"/>
    <lineage>
        <taxon>Eukaryota</taxon>
        <taxon>Sar</taxon>
        <taxon>Stramenopiles</taxon>
        <taxon>Oomycota</taxon>
        <taxon>Saprolegniomycetes</taxon>
        <taxon>Saprolegniales</taxon>
        <taxon>Verrucalvaceae</taxon>
        <taxon>Aphanomyces</taxon>
    </lineage>
</organism>
<accession>A0A6G0WUV2</accession>
<keyword evidence="3" id="KW-1185">Reference proteome</keyword>
<feature type="region of interest" description="Disordered" evidence="1">
    <location>
        <begin position="91"/>
        <end position="111"/>
    </location>
</feature>
<gene>
    <name evidence="2" type="ORF">Ae201684_011496</name>
</gene>
<evidence type="ECO:0000256" key="1">
    <source>
        <dbReference type="SAM" id="MobiDB-lite"/>
    </source>
</evidence>